<dbReference type="PANTHER" id="PTHR43308:SF5">
    <property type="entry name" value="S-LAYER PROTEIN _ PEPTIDOGLYCAN ENDO-BETA-N-ACETYLGLUCOSAMINIDASE"/>
    <property type="match status" value="1"/>
</dbReference>
<sequence length="2538" mass="274119">MRAIRQCLAIVLLVTLVLNLPIAVLAEQVAKKDVTVLSNAFVKVTVDNHTGRFAIRTVEGQPVRKNDKNVDLIFRGDDPETSFTTFRIDGTDYIFGNPYKFAPSFFSEITPPVIVDNPDGTRQIETVWTIKGVAVKQILMLYTDVKDKRNSGNINVRYEVTNYSGADVQVGSRILLDTNVGGNDGPAFQVGTAYKVPLQVERKLVAPSKLDPGIGEDEKALYTLPAYWVMKDKYDPSNPLATNVMAYGFNNFSEKDVNIVDEMIVGHWNRMANTKWDYQVNPNLNFTTDTNDYGTADSAVALYWLPKPIAKGASKSFETVYGLGEIIEPDKVFSVRYIDPVNQLATLGDASGYENEGVFDIVAEVENLPAFQMEHSEIEVEMQLNSGLQFVDLDERGQIKRENGKIVTKQSNRLMLPFRKERSPEEARLDIQPKFKPGETITASFKVLAQGKAWPTTREYMVTARSPETEAKLESMKDESVKAQYMASKANFVFLPAIGQASQTYAYAMSPKEVYATDVKYITLNLSNIEAYNVGNATSEPNFDLFFKEVSTGNRYRVPVKDSVILQPTGSGQVGDMRITYRTGDLVDANGQVAKDANGKEMSNLGPKLPLGEYQVQIHYKGDKGTDPEAAGLFDITTGQRFAVSTNEAARIKKANLLAVVKKSVDLTKGFNEQLKQELETAYPGYVTKGDFKTHQEIFAKVKQLLQQASKAADPEFDIGSVLPEAKVPAYRLVAFESEEELKRFKEAGPKNQEEVLVEIQGMINRIGEGQEVKYVVDTKAEPAIINKSVAYRGKDLAFATGQLDVLGLVGKIPGYKDIPFLNTLNVKGDGTLSVASSGFVFHKGEWSLDFFNGFDKSLTAQQPKAKAEDKGKDQGKDKDKGKDSGKDKGKKAKGGEDDSLNGSLKWAVGEAGDRLNPLRQITIADVYFNKRSLFVAPSFSVSGFGLKFNDFVLRQDAVSFGGSLSMKIADSEIKNVMFNDKGFVGIDADLNFELTKSIGLIDGSNSGGGGDEKLASGEINLVHYEQMREGVKNRYDLKFDANLKNITKVNVVIEFKQVPDKRILPNVIAFNADLGDPGVLIAGATYLTGVRGAIRELADTIAGGSSDVPLTIEAGADITFGVKPATFYGSIDMTLKRSGIRLAGKMDYRATPTSERLAMLKQATVSAYWMTPWFVSASAEVDVLGWDIIIGKATIFVGQNLLKNRIDFEGFVNAKVQVPSKVPVVGGTSLGGVSLGANNDKLWGSIGILFINLGITYYFNGGIEFGTSGEGLPEGLLYLQVQDPENGPRLVVIGQGVQTLATSWESTENPVHEIEYRSVAEGVSMLDNGTMKLGLGGIQVSDEGKLHEIPMKSVTGDALLELEYFGKNVPQLVLKDSNGKDYKLVYDETKTNPQANAFTQTIADQNGETKKVYIAIPKERAVGGSWKLYADQKVESKLLNIPQTAKLDEIKLDPSGTDVNKFTASWKVSNAKPEDTVSLYLTKDPVVSDKASAGAEITAPGDAGLLIAKDLKAGNLGGTAGGVTTGRTEMDVTNVSLLGDKEDIRGMLSQGDYYLRAELKSASNFQTKTTPNKFTIIDPLAPAEVSDVAIKPAGNGYFELSFKPAAKKPAQAAFEHSYAIDVLQQANGKLDLYPHFGSLLLSEEELKPYWNAQSGKYERIRLGGWTATSTSSQVDPSSLDGKPADGEIKYTGLEVGQEYIVGVSAATKPSKEADKHENYHSAKRVDTASTLLPVPSKPKLSAPSISAKALNGGAPAFIEVTTNKTEQSLTLSSDQSDVEVEALYDNRSAGKAGLAAQPGGSTGVLQLKDFTTDGTYAIELKARNKNTGDFSITMLYLTVDTMAPVLYIDAPLTGERTKDGKIKVSGKTSNDAALEVNGQAVPVKENGDFEGEVTVTGSDPTLKAEFKAQDRAGNQNYASVTLTNGDYQVPVGLVLRKVTNLKPNETAQVEAFLRVADGKDQAGKPQFKEVKIADADRSKLKFSAHLGEAAAVSSEGQISGLKDGAAIVKAEYKISDDLSLQAMTAVTVEGALTAYTSTVANDSSRTRVNVVSAGDLTKASLVYRVYKKSDGAAAAPKYQDDVSGWAVLPASGLVPVSADDQIAVAKRADGGKKALAVSKLMPAVLWSPTNGGGGYYGGGGGAPGGGSAAGASDVTVNNQKVAAEKKGDRLTVTISDLYGTVKDQKWWIRSQDKTVNGFEFSIHSKVLEQLTSGKQSVAIAVPFAELAFPAGAVTGLTDHLKVLLAKNGDSDKKAFEQIAEELQAKLLGGGQGVRFDIQAPQVYKDRQVLAKVALPDEIAARDITAVVLKDDNGNWTTVPWSLDVVDNAAYVKLLLTGSGSVAFISSQKKFADVDDSSWAKSTIDEAAGRLFMLGRADDRFDPDSRITRAEYPTVLLRVLGLMNQNADAQFNDVAKEDWFNRSVAIAARNGIVDGFEDGTYKPNGQLLRVEAMAMVGRSLKLLGLNGAMTESEVNTTLSAFKDEASIPAWAREVVALCIKHGVITGQDQSIHPADPLTRAQAAAIAIRLSRLMPIPNP</sequence>
<dbReference type="InterPro" id="IPR001119">
    <property type="entry name" value="SLH_dom"/>
</dbReference>
<evidence type="ECO:0000259" key="2">
    <source>
        <dbReference type="PROSITE" id="PS51272"/>
    </source>
</evidence>
<dbReference type="RefSeq" id="WP_036692254.1">
    <property type="nucleotide sequence ID" value="NZ_JNVM01000043.1"/>
</dbReference>
<dbReference type="Proteomes" id="UP000028123">
    <property type="component" value="Unassembled WGS sequence"/>
</dbReference>
<dbReference type="Gene3D" id="2.60.40.10">
    <property type="entry name" value="Immunoglobulins"/>
    <property type="match status" value="1"/>
</dbReference>
<evidence type="ECO:0000256" key="1">
    <source>
        <dbReference type="SAM" id="MobiDB-lite"/>
    </source>
</evidence>
<feature type="domain" description="SLH" evidence="2">
    <location>
        <begin position="2478"/>
        <end position="2538"/>
    </location>
</feature>
<dbReference type="PROSITE" id="PS51272">
    <property type="entry name" value="SLH"/>
    <property type="match status" value="3"/>
</dbReference>
<gene>
    <name evidence="3" type="ORF">ET33_27660</name>
</gene>
<comment type="caution">
    <text evidence="3">The sequence shown here is derived from an EMBL/GenBank/DDBJ whole genome shotgun (WGS) entry which is preliminary data.</text>
</comment>
<reference evidence="3 4" key="1">
    <citation type="submission" date="2014-06" db="EMBL/GenBank/DDBJ databases">
        <title>Draft genome sequence of Paenibacillus sp. MSt1.</title>
        <authorList>
            <person name="Aw Y.K."/>
            <person name="Ong K.S."/>
            <person name="Gan H.M."/>
            <person name="Lee S.M."/>
        </authorList>
    </citation>
    <scope>NUCLEOTIDE SEQUENCE [LARGE SCALE GENOMIC DNA]</scope>
    <source>
        <strain evidence="3 4">MSt1</strain>
    </source>
</reference>
<protein>
    <recommendedName>
        <fullName evidence="2">SLH domain-containing protein</fullName>
    </recommendedName>
</protein>
<feature type="domain" description="SLH" evidence="2">
    <location>
        <begin position="2347"/>
        <end position="2406"/>
    </location>
</feature>
<dbReference type="eggNOG" id="COG0737">
    <property type="taxonomic scope" value="Bacteria"/>
</dbReference>
<proteinExistence type="predicted"/>
<organism evidence="3 4">
    <name type="scientific">Paenibacillus tyrfis</name>
    <dbReference type="NCBI Taxonomy" id="1501230"/>
    <lineage>
        <taxon>Bacteria</taxon>
        <taxon>Bacillati</taxon>
        <taxon>Bacillota</taxon>
        <taxon>Bacilli</taxon>
        <taxon>Bacillales</taxon>
        <taxon>Paenibacillaceae</taxon>
        <taxon>Paenibacillus</taxon>
    </lineage>
</organism>
<feature type="region of interest" description="Disordered" evidence="1">
    <location>
        <begin position="862"/>
        <end position="899"/>
    </location>
</feature>
<evidence type="ECO:0000313" key="4">
    <source>
        <dbReference type="Proteomes" id="UP000028123"/>
    </source>
</evidence>
<dbReference type="eggNOG" id="COG1361">
    <property type="taxonomic scope" value="Bacteria"/>
</dbReference>
<evidence type="ECO:0000313" key="3">
    <source>
        <dbReference type="EMBL" id="KEQ22136.1"/>
    </source>
</evidence>
<dbReference type="EMBL" id="JNVM01000043">
    <property type="protein sequence ID" value="KEQ22136.1"/>
    <property type="molecule type" value="Genomic_DNA"/>
</dbReference>
<dbReference type="Pfam" id="PF00395">
    <property type="entry name" value="SLH"/>
    <property type="match status" value="3"/>
</dbReference>
<dbReference type="PANTHER" id="PTHR43308">
    <property type="entry name" value="OUTER MEMBRANE PROTEIN ALPHA-RELATED"/>
    <property type="match status" value="1"/>
</dbReference>
<dbReference type="InterPro" id="IPR013783">
    <property type="entry name" value="Ig-like_fold"/>
</dbReference>
<keyword evidence="4" id="KW-1185">Reference proteome</keyword>
<name>A0A081NUL3_9BACL</name>
<accession>A0A081NUL3</accession>
<feature type="compositionally biased region" description="Basic and acidic residues" evidence="1">
    <location>
        <begin position="866"/>
        <end position="888"/>
    </location>
</feature>
<dbReference type="InterPro" id="IPR051465">
    <property type="entry name" value="Cell_Envelope_Struct_Comp"/>
</dbReference>
<feature type="domain" description="SLH" evidence="2">
    <location>
        <begin position="2407"/>
        <end position="2470"/>
    </location>
</feature>
<dbReference type="OrthoDB" id="1829213at2"/>